<dbReference type="PANTHER" id="PTHR30050">
    <property type="entry name" value="CHROMOSOMAL REPLICATION INITIATOR PROTEIN DNAA"/>
    <property type="match status" value="1"/>
</dbReference>
<dbReference type="Gene3D" id="3.40.50.300">
    <property type="entry name" value="P-loop containing nucleotide triphosphate hydrolases"/>
    <property type="match status" value="1"/>
</dbReference>
<dbReference type="OrthoDB" id="9776217at2"/>
<dbReference type="Proteomes" id="UP000054874">
    <property type="component" value="Unassembled WGS sequence"/>
</dbReference>
<proteinExistence type="predicted"/>
<evidence type="ECO:0000313" key="4">
    <source>
        <dbReference type="EMBL" id="KSV57382.1"/>
    </source>
</evidence>
<keyword evidence="1" id="KW-0547">Nucleotide-binding</keyword>
<accession>A0A0V8QAT8</accession>
<keyword evidence="5" id="KW-1185">Reference proteome</keyword>
<dbReference type="InterPro" id="IPR027417">
    <property type="entry name" value="P-loop_NTPase"/>
</dbReference>
<dbReference type="InterPro" id="IPR047661">
    <property type="entry name" value="IstB"/>
</dbReference>
<dbReference type="RefSeq" id="WP_058354372.1">
    <property type="nucleotide sequence ID" value="NZ_CABMMD010000226.1"/>
</dbReference>
<evidence type="ECO:0000259" key="3">
    <source>
        <dbReference type="Pfam" id="PF01695"/>
    </source>
</evidence>
<gene>
    <name evidence="4" type="ORF">ASU35_16480</name>
</gene>
<organism evidence="4 5">
    <name type="scientific">Acetivibrio ethanolgignens</name>
    <dbReference type="NCBI Taxonomy" id="290052"/>
    <lineage>
        <taxon>Bacteria</taxon>
        <taxon>Bacillati</taxon>
        <taxon>Bacillota</taxon>
        <taxon>Clostridia</taxon>
        <taxon>Eubacteriales</taxon>
        <taxon>Oscillospiraceae</taxon>
        <taxon>Acetivibrio</taxon>
    </lineage>
</organism>
<dbReference type="EMBL" id="LNAM01000226">
    <property type="protein sequence ID" value="KSV57382.1"/>
    <property type="molecule type" value="Genomic_DNA"/>
</dbReference>
<protein>
    <submittedName>
        <fullName evidence="4">AAA family ATPase</fullName>
    </submittedName>
</protein>
<keyword evidence="2" id="KW-0067">ATP-binding</keyword>
<dbReference type="PANTHER" id="PTHR30050:SF4">
    <property type="entry name" value="ATP-BINDING PROTEIN RV3427C IN INSERTION SEQUENCE-RELATED"/>
    <property type="match status" value="1"/>
</dbReference>
<comment type="caution">
    <text evidence="4">The sequence shown here is derived from an EMBL/GenBank/DDBJ whole genome shotgun (WGS) entry which is preliminary data.</text>
</comment>
<dbReference type="CDD" id="cd00009">
    <property type="entry name" value="AAA"/>
    <property type="match status" value="1"/>
</dbReference>
<dbReference type="STRING" id="290052.ASU35_16480"/>
<dbReference type="PIRSF" id="PIRSF003073">
    <property type="entry name" value="DNAC_TnpB_IstB"/>
    <property type="match status" value="1"/>
</dbReference>
<dbReference type="NCBIfam" id="NF038214">
    <property type="entry name" value="IS21_help_AAA"/>
    <property type="match status" value="1"/>
</dbReference>
<sequence>MINQSTTDKLIEMRLTAMADAFRIQMDDSSMKDISFEERFGMLVDVEYTSRKNNRLKRIIRNAELEQPDACIAGIDYRSGRKLNKELIKRLATCEYIAEYRNIFITGATGSGKTYMACAFGMEACKQYYTVKYVRLPDLLLDLEAARNNGTFAKVLSKYTKPLLLVIDEWLLLKLNESESKNLFELIHKRRKKSSTIFCSQFREEGWYDRLGGDDNPLADAIMDRIIYDAYKINIESIDPSKDISMREVYGIDQNMVQ</sequence>
<reference evidence="4 5" key="1">
    <citation type="submission" date="2015-11" db="EMBL/GenBank/DDBJ databases">
        <title>Butyribacter intestini gen. nov., sp. nov., a butyric acid-producing bacterium of the family Lachnospiraceae isolated from the human faeces.</title>
        <authorList>
            <person name="Zou Y."/>
            <person name="Xue W."/>
            <person name="Luo G."/>
            <person name="Lv M."/>
        </authorList>
    </citation>
    <scope>NUCLEOTIDE SEQUENCE [LARGE SCALE GENOMIC DNA]</scope>
    <source>
        <strain evidence="4 5">ACET-33324</strain>
    </source>
</reference>
<dbReference type="AlphaFoldDB" id="A0A0V8QAT8"/>
<dbReference type="InterPro" id="IPR028350">
    <property type="entry name" value="DNAC/IstB-like"/>
</dbReference>
<evidence type="ECO:0000256" key="2">
    <source>
        <dbReference type="ARBA" id="ARBA00022840"/>
    </source>
</evidence>
<name>A0A0V8QAT8_9FIRM</name>
<dbReference type="Pfam" id="PF01695">
    <property type="entry name" value="IstB_IS21"/>
    <property type="match status" value="1"/>
</dbReference>
<dbReference type="GO" id="GO:0006260">
    <property type="term" value="P:DNA replication"/>
    <property type="evidence" value="ECO:0007669"/>
    <property type="project" value="TreeGrafter"/>
</dbReference>
<evidence type="ECO:0000313" key="5">
    <source>
        <dbReference type="Proteomes" id="UP000054874"/>
    </source>
</evidence>
<feature type="domain" description="IstB-like ATP-binding" evidence="3">
    <location>
        <begin position="10"/>
        <end position="236"/>
    </location>
</feature>
<dbReference type="InterPro" id="IPR002611">
    <property type="entry name" value="IstB_ATP-bd"/>
</dbReference>
<evidence type="ECO:0000256" key="1">
    <source>
        <dbReference type="ARBA" id="ARBA00022741"/>
    </source>
</evidence>
<dbReference type="SUPFAM" id="SSF52540">
    <property type="entry name" value="P-loop containing nucleoside triphosphate hydrolases"/>
    <property type="match status" value="1"/>
</dbReference>
<dbReference type="GO" id="GO:0005524">
    <property type="term" value="F:ATP binding"/>
    <property type="evidence" value="ECO:0007669"/>
    <property type="project" value="UniProtKB-KW"/>
</dbReference>